<name>A0A7V4TKK9_9BACT</name>
<evidence type="ECO:0000313" key="6">
    <source>
        <dbReference type="EMBL" id="HGY40243.1"/>
    </source>
</evidence>
<dbReference type="GO" id="GO:0000976">
    <property type="term" value="F:transcription cis-regulatory region binding"/>
    <property type="evidence" value="ECO:0007669"/>
    <property type="project" value="TreeGrafter"/>
</dbReference>
<dbReference type="CDD" id="cd06267">
    <property type="entry name" value="PBP1_LacI_sugar_binding-like"/>
    <property type="match status" value="1"/>
</dbReference>
<dbReference type="SMART" id="SM00354">
    <property type="entry name" value="HTH_LACI"/>
    <property type="match status" value="1"/>
</dbReference>
<evidence type="ECO:0000256" key="2">
    <source>
        <dbReference type="ARBA" id="ARBA00023015"/>
    </source>
</evidence>
<dbReference type="AlphaFoldDB" id="A0A7V4TKK9"/>
<organism evidence="6">
    <name type="scientific">Candidatus Caldatribacterium saccharofermentans</name>
    <dbReference type="NCBI Taxonomy" id="1454753"/>
    <lineage>
        <taxon>Bacteria</taxon>
        <taxon>Pseudomonadati</taxon>
        <taxon>Atribacterota</taxon>
        <taxon>Atribacteria</taxon>
        <taxon>Atribacterales</taxon>
        <taxon>Candidatus Caldatribacteriaceae</taxon>
        <taxon>Candidatus Caldatribacterium</taxon>
    </lineage>
</organism>
<dbReference type="InterPro" id="IPR000843">
    <property type="entry name" value="HTH_LacI"/>
</dbReference>
<keyword evidence="2" id="KW-0805">Transcription regulation</keyword>
<dbReference type="PROSITE" id="PS00356">
    <property type="entry name" value="HTH_LACI_1"/>
    <property type="match status" value="1"/>
</dbReference>
<protein>
    <submittedName>
        <fullName evidence="6">LacI family transcriptional regulator</fullName>
    </submittedName>
</protein>
<keyword evidence="4" id="KW-0804">Transcription</keyword>
<dbReference type="InterPro" id="IPR046335">
    <property type="entry name" value="LacI/GalR-like_sensor"/>
</dbReference>
<evidence type="ECO:0000256" key="1">
    <source>
        <dbReference type="ARBA" id="ARBA00022491"/>
    </source>
</evidence>
<dbReference type="PROSITE" id="PS50932">
    <property type="entry name" value="HTH_LACI_2"/>
    <property type="match status" value="1"/>
</dbReference>
<keyword evidence="3" id="KW-0238">DNA-binding</keyword>
<dbReference type="InterPro" id="IPR028082">
    <property type="entry name" value="Peripla_BP_I"/>
</dbReference>
<dbReference type="GO" id="GO:0003700">
    <property type="term" value="F:DNA-binding transcription factor activity"/>
    <property type="evidence" value="ECO:0007669"/>
    <property type="project" value="TreeGrafter"/>
</dbReference>
<gene>
    <name evidence="6" type="ORF">ENW11_10625</name>
</gene>
<sequence length="350" mass="38699">MRRTPTIRDVAQAAGVSLKTVSRVINSDKGVSAETRKRVLAAIEALGYRPNALARSLRGRKTYTIGVIITDITNGFFSTIVRGIEDEAFARNYSVLVANSDELLEKEKLYVRIFVEKQVDGLIIVPATGSQEYLRDLASHVPLVFVDRPPRDFNGPVVQVENREGAYRLTCHLLEHGFERLAFLASDLRLPTVQERFAGFRRALDEAGIVLHAEMVKDGAKTIHEAYRKTHELLVLPLRPQAIFAANNLVVQGVLKAIRERNLRIPQDVAVVGFDDFEMADLVQPRLTVVAQPAYALGKEAAVLLFSRITCPSLAGETVVLPVEVVLRGSCGCEDAPQEKTFLKGVRNST</sequence>
<evidence type="ECO:0000256" key="4">
    <source>
        <dbReference type="ARBA" id="ARBA00023163"/>
    </source>
</evidence>
<dbReference type="PANTHER" id="PTHR30146">
    <property type="entry name" value="LACI-RELATED TRANSCRIPTIONAL REPRESSOR"/>
    <property type="match status" value="1"/>
</dbReference>
<feature type="domain" description="HTH lacI-type" evidence="5">
    <location>
        <begin position="5"/>
        <end position="59"/>
    </location>
</feature>
<dbReference type="CDD" id="cd01392">
    <property type="entry name" value="HTH_LacI"/>
    <property type="match status" value="1"/>
</dbReference>
<evidence type="ECO:0000256" key="3">
    <source>
        <dbReference type="ARBA" id="ARBA00023125"/>
    </source>
</evidence>
<dbReference type="Pfam" id="PF13377">
    <property type="entry name" value="Peripla_BP_3"/>
    <property type="match status" value="1"/>
</dbReference>
<dbReference type="SUPFAM" id="SSF47413">
    <property type="entry name" value="lambda repressor-like DNA-binding domains"/>
    <property type="match status" value="1"/>
</dbReference>
<dbReference type="Gene3D" id="3.40.50.2300">
    <property type="match status" value="2"/>
</dbReference>
<dbReference type="EMBL" id="DTIY01000081">
    <property type="protein sequence ID" value="HGY40243.1"/>
    <property type="molecule type" value="Genomic_DNA"/>
</dbReference>
<dbReference type="Pfam" id="PF00356">
    <property type="entry name" value="LacI"/>
    <property type="match status" value="1"/>
</dbReference>
<dbReference type="PANTHER" id="PTHR30146:SF148">
    <property type="entry name" value="HTH-TYPE TRANSCRIPTIONAL REPRESSOR PURR-RELATED"/>
    <property type="match status" value="1"/>
</dbReference>
<evidence type="ECO:0000259" key="5">
    <source>
        <dbReference type="PROSITE" id="PS50932"/>
    </source>
</evidence>
<accession>A0A7V4TKK9</accession>
<keyword evidence="1" id="KW-0678">Repressor</keyword>
<proteinExistence type="predicted"/>
<dbReference type="InterPro" id="IPR010982">
    <property type="entry name" value="Lambda_DNA-bd_dom_sf"/>
</dbReference>
<dbReference type="SUPFAM" id="SSF53822">
    <property type="entry name" value="Periplasmic binding protein-like I"/>
    <property type="match status" value="1"/>
</dbReference>
<dbReference type="Gene3D" id="1.10.260.40">
    <property type="entry name" value="lambda repressor-like DNA-binding domains"/>
    <property type="match status" value="1"/>
</dbReference>
<reference evidence="6" key="1">
    <citation type="journal article" date="2020" name="mSystems">
        <title>Genome- and Community-Level Interaction Insights into Carbon Utilization and Element Cycling Functions of Hydrothermarchaeota in Hydrothermal Sediment.</title>
        <authorList>
            <person name="Zhou Z."/>
            <person name="Liu Y."/>
            <person name="Xu W."/>
            <person name="Pan J."/>
            <person name="Luo Z.H."/>
            <person name="Li M."/>
        </authorList>
    </citation>
    <scope>NUCLEOTIDE SEQUENCE [LARGE SCALE GENOMIC DNA]</scope>
    <source>
        <strain evidence="6">SpSt-82</strain>
    </source>
</reference>
<dbReference type="PRINTS" id="PR00036">
    <property type="entry name" value="HTHLACI"/>
</dbReference>
<comment type="caution">
    <text evidence="6">The sequence shown here is derived from an EMBL/GenBank/DDBJ whole genome shotgun (WGS) entry which is preliminary data.</text>
</comment>